<dbReference type="SUPFAM" id="SSF55021">
    <property type="entry name" value="ACT-like"/>
    <property type="match status" value="1"/>
</dbReference>
<dbReference type="SMART" id="SM00382">
    <property type="entry name" value="AAA"/>
    <property type="match status" value="1"/>
</dbReference>
<dbReference type="FunFam" id="3.40.50.300:FF:000056">
    <property type="entry name" value="Cell division ATP-binding protein FtsE"/>
    <property type="match status" value="1"/>
</dbReference>
<evidence type="ECO:0000256" key="7">
    <source>
        <dbReference type="ARBA" id="ARBA00022970"/>
    </source>
</evidence>
<dbReference type="Pfam" id="PF09383">
    <property type="entry name" value="NIL"/>
    <property type="match status" value="1"/>
</dbReference>
<keyword evidence="10" id="KW-1185">Reference proteome</keyword>
<dbReference type="GO" id="GO:0005886">
    <property type="term" value="C:plasma membrane"/>
    <property type="evidence" value="ECO:0007669"/>
    <property type="project" value="UniProtKB-ARBA"/>
</dbReference>
<dbReference type="RefSeq" id="WP_062410257.1">
    <property type="nucleotide sequence ID" value="NZ_BJCS01000013.1"/>
</dbReference>
<reference evidence="9 10" key="2">
    <citation type="journal article" date="2016" name="Genome Announc.">
        <title>Complete Genome Sequences of Two Interactive Moderate Thermophiles, Paenibacillus napthalenovorans 32O-Y and Paenibacillus sp. 32O-W.</title>
        <authorList>
            <person name="Butler R.R.III."/>
            <person name="Wang J."/>
            <person name="Stark B.C."/>
            <person name="Pombert J.F."/>
        </authorList>
    </citation>
    <scope>NUCLEOTIDE SEQUENCE [LARGE SCALE GENOMIC DNA]</scope>
    <source>
        <strain evidence="9 10">32O-Y</strain>
    </source>
</reference>
<dbReference type="PANTHER" id="PTHR43166">
    <property type="entry name" value="AMINO ACID IMPORT ATP-BINDING PROTEIN"/>
    <property type="match status" value="1"/>
</dbReference>
<dbReference type="Pfam" id="PF00005">
    <property type="entry name" value="ABC_tran"/>
    <property type="match status" value="1"/>
</dbReference>
<dbReference type="PANTHER" id="PTHR43166:SF30">
    <property type="entry name" value="METHIONINE IMPORT ATP-BINDING PROTEIN METN"/>
    <property type="match status" value="1"/>
</dbReference>
<dbReference type="EMBL" id="CP013652">
    <property type="protein sequence ID" value="ALS24671.1"/>
    <property type="molecule type" value="Genomic_DNA"/>
</dbReference>
<evidence type="ECO:0000256" key="3">
    <source>
        <dbReference type="ARBA" id="ARBA00022475"/>
    </source>
</evidence>
<keyword evidence="5 9" id="KW-0067">ATP-binding</keyword>
<sequence>MIQLIDLHKEYKTKKGMVLGVDRVNLTIRKGDIFGIVGYSGAGKSSVLRCINLLEKPTSGKVVVDGVDLTSLSKEELRVARQKIGMIFQHFHLITSKTVFENVAFALKAAGKPPSLIDKRVTELLQLVGLADKAEHYPAQLSGGQKQRVGIARALANDPQVLLCDEPTSALDPTTTQSILSLLRDINKTLGLTIVLITHEMEVVKDLCHHVAIMQDGKIIEEGSVYEIFANPVQPLTREFIANTLEFKLPRKLWDKLDPAGKVVKVLFRDEAAEQAIIYDMLKASGIKANILHGKIEYIGDKPLGTFIMEVTGEPLEIDNALQYLVDRSCGVEVVDRVE</sequence>
<evidence type="ECO:0000256" key="6">
    <source>
        <dbReference type="ARBA" id="ARBA00022967"/>
    </source>
</evidence>
<dbReference type="GO" id="GO:0016887">
    <property type="term" value="F:ATP hydrolysis activity"/>
    <property type="evidence" value="ECO:0007669"/>
    <property type="project" value="InterPro"/>
</dbReference>
<gene>
    <name evidence="9" type="ORF">IJ22_43850</name>
</gene>
<dbReference type="InterPro" id="IPR050086">
    <property type="entry name" value="MetN_ABC_transporter-like"/>
</dbReference>
<dbReference type="InterPro" id="IPR045865">
    <property type="entry name" value="ACT-like_dom_sf"/>
</dbReference>
<dbReference type="SUPFAM" id="SSF52540">
    <property type="entry name" value="P-loop containing nucleoside triphosphate hydrolases"/>
    <property type="match status" value="1"/>
</dbReference>
<evidence type="ECO:0000256" key="1">
    <source>
        <dbReference type="ARBA" id="ARBA00005417"/>
    </source>
</evidence>
<evidence type="ECO:0000256" key="4">
    <source>
        <dbReference type="ARBA" id="ARBA00022741"/>
    </source>
</evidence>
<dbReference type="OrthoDB" id="9802264at2"/>
<dbReference type="Proteomes" id="UP000061660">
    <property type="component" value="Chromosome"/>
</dbReference>
<evidence type="ECO:0000256" key="2">
    <source>
        <dbReference type="ARBA" id="ARBA00022448"/>
    </source>
</evidence>
<protein>
    <submittedName>
        <fullName evidence="9">Methionine ABC transporter ATP-binding protein</fullName>
    </submittedName>
</protein>
<evidence type="ECO:0000256" key="8">
    <source>
        <dbReference type="ARBA" id="ARBA00023136"/>
    </source>
</evidence>
<keyword evidence="2" id="KW-0813">Transport</keyword>
<dbReference type="CDD" id="cd03258">
    <property type="entry name" value="ABC_MetN_methionine_transporter"/>
    <property type="match status" value="1"/>
</dbReference>
<dbReference type="SMART" id="SM00930">
    <property type="entry name" value="NIL"/>
    <property type="match status" value="1"/>
</dbReference>
<keyword evidence="6" id="KW-1278">Translocase</keyword>
<keyword evidence="3" id="KW-1003">Cell membrane</keyword>
<dbReference type="AlphaFoldDB" id="A0A0U2N153"/>
<dbReference type="InterPro" id="IPR003593">
    <property type="entry name" value="AAA+_ATPase"/>
</dbReference>
<dbReference type="GO" id="GO:0006865">
    <property type="term" value="P:amino acid transport"/>
    <property type="evidence" value="ECO:0007669"/>
    <property type="project" value="UniProtKB-KW"/>
</dbReference>
<accession>A0A0U2N153</accession>
<evidence type="ECO:0000256" key="5">
    <source>
        <dbReference type="ARBA" id="ARBA00022840"/>
    </source>
</evidence>
<evidence type="ECO:0000313" key="10">
    <source>
        <dbReference type="Proteomes" id="UP000061660"/>
    </source>
</evidence>
<name>A0A0U2N153_9BACL</name>
<evidence type="ECO:0000313" key="9">
    <source>
        <dbReference type="EMBL" id="ALS24671.1"/>
    </source>
</evidence>
<dbReference type="InterPro" id="IPR018449">
    <property type="entry name" value="NIL_domain"/>
</dbReference>
<keyword evidence="4" id="KW-0547">Nucleotide-binding</keyword>
<dbReference type="InterPro" id="IPR027417">
    <property type="entry name" value="P-loop_NTPase"/>
</dbReference>
<comment type="similarity">
    <text evidence="1">Belongs to the ABC transporter superfamily.</text>
</comment>
<dbReference type="PROSITE" id="PS50893">
    <property type="entry name" value="ABC_TRANSPORTER_2"/>
    <property type="match status" value="1"/>
</dbReference>
<proteinExistence type="inferred from homology"/>
<dbReference type="InterPro" id="IPR003439">
    <property type="entry name" value="ABC_transporter-like_ATP-bd"/>
</dbReference>
<reference evidence="10" key="1">
    <citation type="submission" date="2015-12" db="EMBL/GenBank/DDBJ databases">
        <title>Complete genome sequences of two moderately thermophilic Paenibacillus species.</title>
        <authorList>
            <person name="Butler R.III."/>
            <person name="Wang J."/>
            <person name="Stark B.C."/>
            <person name="Pombert J.-F."/>
        </authorList>
    </citation>
    <scope>NUCLEOTIDE SEQUENCE [LARGE SCALE GENOMIC DNA]</scope>
    <source>
        <strain evidence="10">32O-Y</strain>
    </source>
</reference>
<keyword evidence="8" id="KW-0472">Membrane</keyword>
<dbReference type="PROSITE" id="PS00211">
    <property type="entry name" value="ABC_TRANSPORTER_1"/>
    <property type="match status" value="1"/>
</dbReference>
<dbReference type="Gene3D" id="3.40.50.300">
    <property type="entry name" value="P-loop containing nucleotide triphosphate hydrolases"/>
    <property type="match status" value="1"/>
</dbReference>
<organism evidence="9 10">
    <name type="scientific">Paenibacillus naphthalenovorans</name>
    <dbReference type="NCBI Taxonomy" id="162209"/>
    <lineage>
        <taxon>Bacteria</taxon>
        <taxon>Bacillati</taxon>
        <taxon>Bacillota</taxon>
        <taxon>Bacilli</taxon>
        <taxon>Bacillales</taxon>
        <taxon>Paenibacillaceae</taxon>
        <taxon>Paenibacillus</taxon>
    </lineage>
</organism>
<dbReference type="PATRIC" id="fig|162209.4.peg.4630"/>
<keyword evidence="7" id="KW-0029">Amino-acid transport</keyword>
<dbReference type="GO" id="GO:0005524">
    <property type="term" value="F:ATP binding"/>
    <property type="evidence" value="ECO:0007669"/>
    <property type="project" value="UniProtKB-KW"/>
</dbReference>
<dbReference type="STRING" id="162209.IJ22_43850"/>
<dbReference type="InterPro" id="IPR041701">
    <property type="entry name" value="MetN_ABC"/>
</dbReference>
<dbReference type="Gene3D" id="3.30.70.260">
    <property type="match status" value="1"/>
</dbReference>
<dbReference type="InterPro" id="IPR017871">
    <property type="entry name" value="ABC_transporter-like_CS"/>
</dbReference>
<dbReference type="KEGG" id="pnp:IJ22_43850"/>